<dbReference type="InterPro" id="IPR029767">
    <property type="entry name" value="WecB-like"/>
</dbReference>
<gene>
    <name evidence="3" type="primary">wecB</name>
    <name evidence="3" type="ORF">IAA73_07070</name>
</gene>
<evidence type="ECO:0000313" key="3">
    <source>
        <dbReference type="EMBL" id="MBO8460074.1"/>
    </source>
</evidence>
<comment type="similarity">
    <text evidence="1">Belongs to the UDP-N-acetylglucosamine 2-epimerase family.</text>
</comment>
<dbReference type="Gene3D" id="3.40.50.2000">
    <property type="entry name" value="Glycogen Phosphorylase B"/>
    <property type="match status" value="2"/>
</dbReference>
<dbReference type="PANTHER" id="PTHR43174">
    <property type="entry name" value="UDP-N-ACETYLGLUCOSAMINE 2-EPIMERASE"/>
    <property type="match status" value="1"/>
</dbReference>
<dbReference type="NCBIfam" id="TIGR00236">
    <property type="entry name" value="wecB"/>
    <property type="match status" value="1"/>
</dbReference>
<sequence length="384" mass="43884">MYSKPYRILTIIGARPQFIKAAALSRAIQEHFSEVITEEILHTGQHYDENMSEVFFQELHIPQPHYQLQVGSGTHAMQTARMMEGIEKVLMEKEWDGVVLYGDTNSTLAGALAAAKCGVPVFHIEAGLRSFNHTMPEEINRLMCDHLSSLLFVPTQTGMDNLEKEGIVSDQNIHFANGKKRKVYRTGDIMYDNALYYGQTELSRVEGLPEEVHDRPYILTTIHRNTNTDDKARLEAIVEALLVLAEEQEVVWPVHPRTKNKINELLTEELRNRLLTHGHVHLLPPLSFLQMTALENHATMIVTDSGGVQKEAYFHRKPSLILRPETEWVEIVEQGAAMLCDADKERILEAYGVMKQRRLDFPPLFGDGHTAEFILRRMLEYWGD</sequence>
<feature type="domain" description="UDP-N-acetylglucosamine 2-epimerase" evidence="2">
    <location>
        <begin position="35"/>
        <end position="376"/>
    </location>
</feature>
<reference evidence="3" key="1">
    <citation type="submission" date="2020-10" db="EMBL/GenBank/DDBJ databases">
        <authorList>
            <person name="Gilroy R."/>
        </authorList>
    </citation>
    <scope>NUCLEOTIDE SEQUENCE</scope>
    <source>
        <strain evidence="3">G3-3990</strain>
    </source>
</reference>
<dbReference type="InterPro" id="IPR003331">
    <property type="entry name" value="UDP_GlcNAc_Epimerase_2_dom"/>
</dbReference>
<comment type="caution">
    <text evidence="3">The sequence shown here is derived from an EMBL/GenBank/DDBJ whole genome shotgun (WGS) entry which is preliminary data.</text>
</comment>
<dbReference type="EC" id="5.1.3.14" evidence="3"/>
<keyword evidence="1 3" id="KW-0413">Isomerase</keyword>
<name>A0A9D9HUR3_9BACT</name>
<dbReference type="CDD" id="cd03786">
    <property type="entry name" value="GTB_UDP-GlcNAc_2-Epimerase"/>
    <property type="match status" value="1"/>
</dbReference>
<organism evidence="3 4">
    <name type="scientific">Candidatus Gallipaludibacter merdavium</name>
    <dbReference type="NCBI Taxonomy" id="2840839"/>
    <lineage>
        <taxon>Bacteria</taxon>
        <taxon>Pseudomonadati</taxon>
        <taxon>Bacteroidota</taxon>
        <taxon>Bacteroidia</taxon>
        <taxon>Bacteroidales</taxon>
        <taxon>Candidatus Gallipaludibacter</taxon>
    </lineage>
</organism>
<dbReference type="GO" id="GO:0008761">
    <property type="term" value="F:UDP-N-acetylglucosamine 2-epimerase activity"/>
    <property type="evidence" value="ECO:0007669"/>
    <property type="project" value="UniProtKB-EC"/>
</dbReference>
<dbReference type="Proteomes" id="UP000823641">
    <property type="component" value="Unassembled WGS sequence"/>
</dbReference>
<accession>A0A9D9HUR3</accession>
<dbReference type="SUPFAM" id="SSF53756">
    <property type="entry name" value="UDP-Glycosyltransferase/glycogen phosphorylase"/>
    <property type="match status" value="1"/>
</dbReference>
<dbReference type="AlphaFoldDB" id="A0A9D9HUR3"/>
<dbReference type="Pfam" id="PF02350">
    <property type="entry name" value="Epimerase_2"/>
    <property type="match status" value="1"/>
</dbReference>
<proteinExistence type="inferred from homology"/>
<dbReference type="PANTHER" id="PTHR43174:SF1">
    <property type="entry name" value="UDP-N-ACETYLGLUCOSAMINE 2-EPIMERASE"/>
    <property type="match status" value="1"/>
</dbReference>
<protein>
    <submittedName>
        <fullName evidence="3">UDP-N-acetylglucosamine 2-epimerase (Non-hydrolyzing)</fullName>
        <ecNumber evidence="3">5.1.3.14</ecNumber>
    </submittedName>
</protein>
<evidence type="ECO:0000259" key="2">
    <source>
        <dbReference type="Pfam" id="PF02350"/>
    </source>
</evidence>
<dbReference type="EMBL" id="JADIMG010000068">
    <property type="protein sequence ID" value="MBO8460074.1"/>
    <property type="molecule type" value="Genomic_DNA"/>
</dbReference>
<evidence type="ECO:0000256" key="1">
    <source>
        <dbReference type="RuleBase" id="RU003513"/>
    </source>
</evidence>
<evidence type="ECO:0000313" key="4">
    <source>
        <dbReference type="Proteomes" id="UP000823641"/>
    </source>
</evidence>
<reference evidence="3" key="2">
    <citation type="journal article" date="2021" name="PeerJ">
        <title>Extensive microbial diversity within the chicken gut microbiome revealed by metagenomics and culture.</title>
        <authorList>
            <person name="Gilroy R."/>
            <person name="Ravi A."/>
            <person name="Getino M."/>
            <person name="Pursley I."/>
            <person name="Horton D.L."/>
            <person name="Alikhan N.F."/>
            <person name="Baker D."/>
            <person name="Gharbi K."/>
            <person name="Hall N."/>
            <person name="Watson M."/>
            <person name="Adriaenssens E.M."/>
            <person name="Foster-Nyarko E."/>
            <person name="Jarju S."/>
            <person name="Secka A."/>
            <person name="Antonio M."/>
            <person name="Oren A."/>
            <person name="Chaudhuri R.R."/>
            <person name="La Ragione R."/>
            <person name="Hildebrand F."/>
            <person name="Pallen M.J."/>
        </authorList>
    </citation>
    <scope>NUCLEOTIDE SEQUENCE</scope>
    <source>
        <strain evidence="3">G3-3990</strain>
    </source>
</reference>